<dbReference type="AlphaFoldDB" id="T0YYA8"/>
<feature type="non-terminal residue" evidence="1">
    <location>
        <position position="1"/>
    </location>
</feature>
<proteinExistence type="predicted"/>
<name>T0YYA8_9ZZZZ</name>
<keyword evidence="1" id="KW-0548">Nucleotidyltransferase</keyword>
<protein>
    <submittedName>
        <fullName evidence="1">RNA-directed DNA polymerase</fullName>
    </submittedName>
</protein>
<sequence>YGWIRKRHAGLNQGNLVRRHLPNWEMRHGSIEMFRPQKVAITRYRFRGARIPTPWSNETTGSPAPAA</sequence>
<reference evidence="1" key="1">
    <citation type="submission" date="2013-08" db="EMBL/GenBank/DDBJ databases">
        <authorList>
            <person name="Mendez C."/>
            <person name="Richter M."/>
            <person name="Ferrer M."/>
            <person name="Sanchez J."/>
        </authorList>
    </citation>
    <scope>NUCLEOTIDE SEQUENCE</scope>
</reference>
<evidence type="ECO:0000313" key="1">
    <source>
        <dbReference type="EMBL" id="EQD36927.1"/>
    </source>
</evidence>
<gene>
    <name evidence="1" type="ORF">B1B_16329</name>
</gene>
<reference evidence="1" key="2">
    <citation type="journal article" date="2014" name="ISME J.">
        <title>Microbial stratification in low pH oxic and suboxic macroscopic growths along an acid mine drainage.</title>
        <authorList>
            <person name="Mendez-Garcia C."/>
            <person name="Mesa V."/>
            <person name="Sprenger R.R."/>
            <person name="Richter M."/>
            <person name="Diez M.S."/>
            <person name="Solano J."/>
            <person name="Bargiela R."/>
            <person name="Golyshina O.V."/>
            <person name="Manteca A."/>
            <person name="Ramos J.L."/>
            <person name="Gallego J.R."/>
            <person name="Llorente I."/>
            <person name="Martins Dos Santos V.A."/>
            <person name="Jensen O.N."/>
            <person name="Pelaez A.I."/>
            <person name="Sanchez J."/>
            <person name="Ferrer M."/>
        </authorList>
    </citation>
    <scope>NUCLEOTIDE SEQUENCE</scope>
</reference>
<accession>T0YYA8</accession>
<keyword evidence="1" id="KW-0808">Transferase</keyword>
<dbReference type="GO" id="GO:0003964">
    <property type="term" value="F:RNA-directed DNA polymerase activity"/>
    <property type="evidence" value="ECO:0007669"/>
    <property type="project" value="UniProtKB-KW"/>
</dbReference>
<comment type="caution">
    <text evidence="1">The sequence shown here is derived from an EMBL/GenBank/DDBJ whole genome shotgun (WGS) entry which is preliminary data.</text>
</comment>
<dbReference type="EMBL" id="AUZY01010862">
    <property type="protein sequence ID" value="EQD36927.1"/>
    <property type="molecule type" value="Genomic_DNA"/>
</dbReference>
<keyword evidence="1" id="KW-0695">RNA-directed DNA polymerase</keyword>
<organism evidence="1">
    <name type="scientific">mine drainage metagenome</name>
    <dbReference type="NCBI Taxonomy" id="410659"/>
    <lineage>
        <taxon>unclassified sequences</taxon>
        <taxon>metagenomes</taxon>
        <taxon>ecological metagenomes</taxon>
    </lineage>
</organism>